<accession>A0A433QWW1</accession>
<evidence type="ECO:0000313" key="2">
    <source>
        <dbReference type="Proteomes" id="UP000274822"/>
    </source>
</evidence>
<keyword evidence="2" id="KW-1185">Reference proteome</keyword>
<name>A0A433QWW1_9FUNG</name>
<dbReference type="Proteomes" id="UP000274822">
    <property type="component" value="Unassembled WGS sequence"/>
</dbReference>
<sequence>MGTAHQPDEAFGVVPTESLNVESIPFRDAMYQIWEFPGEFLLLFESVGLVSLWRGSVGFVEETLSYSYVY</sequence>
<reference evidence="1 2" key="1">
    <citation type="journal article" date="2018" name="New Phytol.">
        <title>Phylogenomics of Endogonaceae and evolution of mycorrhizas within Mucoromycota.</title>
        <authorList>
            <person name="Chang Y."/>
            <person name="Desiro A."/>
            <person name="Na H."/>
            <person name="Sandor L."/>
            <person name="Lipzen A."/>
            <person name="Clum A."/>
            <person name="Barry K."/>
            <person name="Grigoriev I.V."/>
            <person name="Martin F.M."/>
            <person name="Stajich J.E."/>
            <person name="Smith M.E."/>
            <person name="Bonito G."/>
            <person name="Spatafora J.W."/>
        </authorList>
    </citation>
    <scope>NUCLEOTIDE SEQUENCE [LARGE SCALE GENOMIC DNA]</scope>
    <source>
        <strain evidence="1 2">AD002</strain>
    </source>
</reference>
<proteinExistence type="predicted"/>
<protein>
    <submittedName>
        <fullName evidence="1">Uncharacterized protein</fullName>
    </submittedName>
</protein>
<evidence type="ECO:0000313" key="1">
    <source>
        <dbReference type="EMBL" id="RUS34246.1"/>
    </source>
</evidence>
<dbReference type="AlphaFoldDB" id="A0A433QWW1"/>
<organism evidence="1 2">
    <name type="scientific">Jimgerdemannia flammicorona</name>
    <dbReference type="NCBI Taxonomy" id="994334"/>
    <lineage>
        <taxon>Eukaryota</taxon>
        <taxon>Fungi</taxon>
        <taxon>Fungi incertae sedis</taxon>
        <taxon>Mucoromycota</taxon>
        <taxon>Mucoromycotina</taxon>
        <taxon>Endogonomycetes</taxon>
        <taxon>Endogonales</taxon>
        <taxon>Endogonaceae</taxon>
        <taxon>Jimgerdemannia</taxon>
    </lineage>
</organism>
<gene>
    <name evidence="1" type="ORF">BC938DRAFT_481619</name>
</gene>
<comment type="caution">
    <text evidence="1">The sequence shown here is derived from an EMBL/GenBank/DDBJ whole genome shotgun (WGS) entry which is preliminary data.</text>
</comment>
<dbReference type="EMBL" id="RBNJ01000633">
    <property type="protein sequence ID" value="RUS34246.1"/>
    <property type="molecule type" value="Genomic_DNA"/>
</dbReference>